<evidence type="ECO:0000313" key="2">
    <source>
        <dbReference type="Proteomes" id="UP001139311"/>
    </source>
</evidence>
<dbReference type="Proteomes" id="UP001139311">
    <property type="component" value="Unassembled WGS sequence"/>
</dbReference>
<name>A0A9X1IAL0_9PROT</name>
<protein>
    <submittedName>
        <fullName evidence="1">Uncharacterized protein</fullName>
    </submittedName>
</protein>
<keyword evidence="2" id="KW-1185">Reference proteome</keyword>
<evidence type="ECO:0000313" key="1">
    <source>
        <dbReference type="EMBL" id="MCB4821269.1"/>
    </source>
</evidence>
<proteinExistence type="predicted"/>
<dbReference type="EMBL" id="JAJAQI010000006">
    <property type="protein sequence ID" value="MCB4821269.1"/>
    <property type="molecule type" value="Genomic_DNA"/>
</dbReference>
<organism evidence="1 2">
    <name type="scientific">Roseicella aerolata</name>
    <dbReference type="NCBI Taxonomy" id="2883479"/>
    <lineage>
        <taxon>Bacteria</taxon>
        <taxon>Pseudomonadati</taxon>
        <taxon>Pseudomonadota</taxon>
        <taxon>Alphaproteobacteria</taxon>
        <taxon>Acetobacterales</taxon>
        <taxon>Roseomonadaceae</taxon>
        <taxon>Roseicella</taxon>
    </lineage>
</organism>
<sequence length="94" mass="9688">MPDAPLPPPGGPSPEFAPHLRGAARRYRRLLASGCDAEAALAELVAYLVVLRPGLPRVLAQEQAAMIAAAVPDRPARPGRALLLALAAPARPGA</sequence>
<reference evidence="1" key="1">
    <citation type="submission" date="2021-10" db="EMBL/GenBank/DDBJ databases">
        <title>Roseicella aerolatum sp. nov., isolated from aerosols of e-waste dismantling site.</title>
        <authorList>
            <person name="Qin T."/>
        </authorList>
    </citation>
    <scope>NUCLEOTIDE SEQUENCE</scope>
    <source>
        <strain evidence="1">GB24</strain>
    </source>
</reference>
<dbReference type="AlphaFoldDB" id="A0A9X1IAL0"/>
<accession>A0A9X1IAL0</accession>
<comment type="caution">
    <text evidence="1">The sequence shown here is derived from an EMBL/GenBank/DDBJ whole genome shotgun (WGS) entry which is preliminary data.</text>
</comment>
<dbReference type="RefSeq" id="WP_226605751.1">
    <property type="nucleotide sequence ID" value="NZ_JAJAQI010000006.1"/>
</dbReference>
<gene>
    <name evidence="1" type="ORF">LHA35_05935</name>
</gene>